<feature type="region of interest" description="Disordered" evidence="1">
    <location>
        <begin position="60"/>
        <end position="103"/>
    </location>
</feature>
<dbReference type="EMBL" id="CP115541">
    <property type="protein sequence ID" value="WNH50912.1"/>
    <property type="molecule type" value="Genomic_DNA"/>
</dbReference>
<sequence>MIEDPVWVRAKTSAELRSSFKQVLKHTKYSPSEAIRLFMRKTIELGPKDVRKACVDVARNLGKPGSSGIPDKSGHPDNSINSGTLGSSGNSDNPGNSRDPDAR</sequence>
<reference evidence="2 3" key="1">
    <citation type="submission" date="2022-12" db="EMBL/GenBank/DDBJ databases">
        <title>Two new species, Stenotrophomonas aracearum and Stenotrophomonas oahuensis, isolated from Anthurium (Araceae family) in Hawaii.</title>
        <authorList>
            <person name="Chunag S.C."/>
            <person name="Dobhal S."/>
            <person name="Alvarez A."/>
            <person name="Arif M."/>
        </authorList>
    </citation>
    <scope>NUCLEOTIDE SEQUENCE [LARGE SCALE GENOMIC DNA]</scope>
    <source>
        <strain evidence="2 3">A5586</strain>
    </source>
</reference>
<dbReference type="RefSeq" id="WP_311190206.1">
    <property type="nucleotide sequence ID" value="NZ_CP115541.1"/>
</dbReference>
<evidence type="ECO:0000313" key="3">
    <source>
        <dbReference type="Proteomes" id="UP001302072"/>
    </source>
</evidence>
<evidence type="ECO:0000256" key="1">
    <source>
        <dbReference type="SAM" id="MobiDB-lite"/>
    </source>
</evidence>
<organism evidence="2 3">
    <name type="scientific">Stenotrophomonas oahuensis</name>
    <dbReference type="NCBI Taxonomy" id="3003271"/>
    <lineage>
        <taxon>Bacteria</taxon>
        <taxon>Pseudomonadati</taxon>
        <taxon>Pseudomonadota</taxon>
        <taxon>Gammaproteobacteria</taxon>
        <taxon>Lysobacterales</taxon>
        <taxon>Lysobacteraceae</taxon>
        <taxon>Stenotrophomonas</taxon>
    </lineage>
</organism>
<gene>
    <name evidence="2" type="ORF">PDM29_10970</name>
</gene>
<evidence type="ECO:0000313" key="2">
    <source>
        <dbReference type="EMBL" id="WNH50912.1"/>
    </source>
</evidence>
<accession>A0ABY9YJ59</accession>
<proteinExistence type="predicted"/>
<feature type="compositionally biased region" description="Polar residues" evidence="1">
    <location>
        <begin position="76"/>
        <end position="85"/>
    </location>
</feature>
<name>A0ABY9YJ59_9GAMM</name>
<evidence type="ECO:0008006" key="4">
    <source>
        <dbReference type="Google" id="ProtNLM"/>
    </source>
</evidence>
<protein>
    <recommendedName>
        <fullName evidence="4">Ribbon-helix-helix protein CopG domain-containing protein</fullName>
    </recommendedName>
</protein>
<keyword evidence="3" id="KW-1185">Reference proteome</keyword>
<dbReference type="Proteomes" id="UP001302072">
    <property type="component" value="Chromosome"/>
</dbReference>
<feature type="compositionally biased region" description="Low complexity" evidence="1">
    <location>
        <begin position="87"/>
        <end position="97"/>
    </location>
</feature>